<proteinExistence type="predicted"/>
<dbReference type="AlphaFoldDB" id="A0AAE3MAH0"/>
<dbReference type="SUPFAM" id="SSF56784">
    <property type="entry name" value="HAD-like"/>
    <property type="match status" value="1"/>
</dbReference>
<keyword evidence="2" id="KW-1185">Reference proteome</keyword>
<dbReference type="RefSeq" id="WP_301197501.1">
    <property type="nucleotide sequence ID" value="NZ_JAPDPI010000002.1"/>
</dbReference>
<evidence type="ECO:0000313" key="2">
    <source>
        <dbReference type="Proteomes" id="UP001207408"/>
    </source>
</evidence>
<dbReference type="Proteomes" id="UP001207408">
    <property type="component" value="Unassembled WGS sequence"/>
</dbReference>
<gene>
    <name evidence="1" type="ORF">OM074_01495</name>
</gene>
<evidence type="ECO:0008006" key="3">
    <source>
        <dbReference type="Google" id="ProtNLM"/>
    </source>
</evidence>
<dbReference type="Gene3D" id="3.40.50.1000">
    <property type="entry name" value="HAD superfamily/HAD-like"/>
    <property type="match status" value="1"/>
</dbReference>
<dbReference type="EMBL" id="JAPDPI010000002">
    <property type="protein sequence ID" value="MCW3804276.1"/>
    <property type="molecule type" value="Genomic_DNA"/>
</dbReference>
<accession>A0AAE3MAH0</accession>
<evidence type="ECO:0000313" key="1">
    <source>
        <dbReference type="EMBL" id="MCW3804276.1"/>
    </source>
</evidence>
<dbReference type="InterPro" id="IPR023214">
    <property type="entry name" value="HAD_sf"/>
</dbReference>
<organism evidence="1 2">
    <name type="scientific">Plebeiibacterium marinum</name>
    <dbReference type="NCBI Taxonomy" id="2992111"/>
    <lineage>
        <taxon>Bacteria</taxon>
        <taxon>Pseudomonadati</taxon>
        <taxon>Bacteroidota</taxon>
        <taxon>Bacteroidia</taxon>
        <taxon>Marinilabiliales</taxon>
        <taxon>Marinilabiliaceae</taxon>
        <taxon>Plebeiibacterium</taxon>
    </lineage>
</organism>
<reference evidence="1" key="1">
    <citation type="submission" date="2022-10" db="EMBL/GenBank/DDBJ databases">
        <authorList>
            <person name="Yu W.X."/>
        </authorList>
    </citation>
    <scope>NUCLEOTIDE SEQUENCE</scope>
    <source>
        <strain evidence="1">D04</strain>
    </source>
</reference>
<comment type="caution">
    <text evidence="1">The sequence shown here is derived from an EMBL/GenBank/DDBJ whole genome shotgun (WGS) entry which is preliminary data.</text>
</comment>
<name>A0AAE3MAH0_9BACT</name>
<protein>
    <recommendedName>
        <fullName evidence="3">Phosphatase</fullName>
    </recommendedName>
</protein>
<dbReference type="InterPro" id="IPR036412">
    <property type="entry name" value="HAD-like_sf"/>
</dbReference>
<sequence>MSTLYVTPHPGEIEGAFSTIGGTFITPVSDLKQKLSKIKAYIFDWDGVFNNGSKVGNEGSSFAEPDAMGLNMLKLDYWLRNGKLPHTFIVTGEENKSAQFLAKREHMNAAFYRCKFKVRALERICKENNLQPDEIAFFFDDILDVELARSVGASFQINRNANPLFNQYLEDNKSCDYRTGHQGGNGGVREACELIIGLTGSLPQAIETRIEFTGDYTRYLNDRDHIETVCEPVE</sequence>